<dbReference type="SUPFAM" id="SSF55447">
    <property type="entry name" value="CO dehydrogenase flavoprotein C-terminal domain-like"/>
    <property type="match status" value="1"/>
</dbReference>
<dbReference type="PROSITE" id="PS51387">
    <property type="entry name" value="FAD_PCMH"/>
    <property type="match status" value="1"/>
</dbReference>
<keyword evidence="2" id="KW-0274">FAD</keyword>
<dbReference type="GO" id="GO:0005506">
    <property type="term" value="F:iron ion binding"/>
    <property type="evidence" value="ECO:0007669"/>
    <property type="project" value="InterPro"/>
</dbReference>
<evidence type="ECO:0000313" key="5">
    <source>
        <dbReference type="Proteomes" id="UP000198211"/>
    </source>
</evidence>
<protein>
    <submittedName>
        <fullName evidence="4">Xanthine dehydrogenase, molybdopterin binding subunit</fullName>
    </submittedName>
</protein>
<dbReference type="PANTHER" id="PTHR45444:SF3">
    <property type="entry name" value="XANTHINE DEHYDROGENASE"/>
    <property type="match status" value="1"/>
</dbReference>
<accession>A0A225VEZ3</accession>
<dbReference type="OrthoDB" id="8300278at2759"/>
<dbReference type="Gene3D" id="3.30.465.10">
    <property type="match status" value="1"/>
</dbReference>
<evidence type="ECO:0000259" key="3">
    <source>
        <dbReference type="PROSITE" id="PS51387"/>
    </source>
</evidence>
<dbReference type="InterPro" id="IPR016169">
    <property type="entry name" value="FAD-bd_PCMH_sub2"/>
</dbReference>
<dbReference type="InterPro" id="IPR036318">
    <property type="entry name" value="FAD-bd_PCMH-like_sf"/>
</dbReference>
<dbReference type="Gene3D" id="3.30.390.50">
    <property type="entry name" value="CO dehydrogenase flavoprotein, C-terminal domain"/>
    <property type="match status" value="1"/>
</dbReference>
<dbReference type="Pfam" id="PF00941">
    <property type="entry name" value="FAD_binding_5"/>
    <property type="match status" value="1"/>
</dbReference>
<dbReference type="Gene3D" id="1.10.150.120">
    <property type="entry name" value="[2Fe-2S]-binding domain"/>
    <property type="match status" value="1"/>
</dbReference>
<gene>
    <name evidence="4" type="ORF">PHMEG_00024240</name>
</gene>
<dbReference type="FunFam" id="3.30.465.10:FF:000004">
    <property type="entry name" value="Xanthine dehydrogenase/oxidase"/>
    <property type="match status" value="1"/>
</dbReference>
<dbReference type="InterPro" id="IPR005107">
    <property type="entry name" value="CO_DH_flav_C"/>
</dbReference>
<reference evidence="5" key="1">
    <citation type="submission" date="2017-03" db="EMBL/GenBank/DDBJ databases">
        <title>Phytopthora megakarya and P. palmivora, two closely related causual agents of cacao black pod achieved similar genome size and gene model numbers by different mechanisms.</title>
        <authorList>
            <person name="Ali S."/>
            <person name="Shao J."/>
            <person name="Larry D.J."/>
            <person name="Kronmiller B."/>
            <person name="Shen D."/>
            <person name="Strem M.D."/>
            <person name="Melnick R.L."/>
            <person name="Guiltinan M.J."/>
            <person name="Tyler B.M."/>
            <person name="Meinhardt L.W."/>
            <person name="Bailey B.A."/>
        </authorList>
    </citation>
    <scope>NUCLEOTIDE SEQUENCE [LARGE SCALE GENOMIC DNA]</scope>
    <source>
        <strain evidence="5">zdho120</strain>
    </source>
</reference>
<comment type="caution">
    <text evidence="4">The sequence shown here is derived from an EMBL/GenBank/DDBJ whole genome shotgun (WGS) entry which is preliminary data.</text>
</comment>
<sequence length="501" mass="55319">MSVNSCLAPLCVMDTCAVTTVEGVAEASGLHEVQKALVESHASQCGYCTPGFVMALYAMVKQRETGEQLTMEDIEHGMDGNLVASFGDNPDVAHCKDTCPGCPNAKNGDVQVDIEDLHGDKLTEVTCWSSRKIRQLAEQRKLCDKDASVVTSGSKMTAALAVSSFPNELVDKAMTPQVLQIDGKQIQWFAPVTMTHLLQLKQQFPDAKISVGNTEMGIETKFKGFRYAHLINVSRVPELVATKDVTATDNINQTVFAGAEPFEGDRFGAEVTLTDVKQQLSELIRTLPSYQTRAFESIVKMLKWFASTHIRNVACIAGNLVTASPISDMNPLLAAMNAYIELPSTRGTPYTRVRDFFLSYRKVGMEPDEIITAVYVLFTKEWEYMPPFKQARRREDDISIVTAGIRVRLECSQNTGAWIIQDASAVYGGMAPITKPASETDHFLVMAFDALMRHVACYIRAISSCPMVFQGEWQSTGRVCARHSCTSSLSRRRSYITNRAA</sequence>
<dbReference type="AlphaFoldDB" id="A0A225VEZ3"/>
<dbReference type="InterPro" id="IPR016208">
    <property type="entry name" value="Ald_Oxase/xanthine_DH-like"/>
</dbReference>
<evidence type="ECO:0000256" key="2">
    <source>
        <dbReference type="ARBA" id="ARBA00022827"/>
    </source>
</evidence>
<dbReference type="SUPFAM" id="SSF47741">
    <property type="entry name" value="CO dehydrogenase ISP C-domain like"/>
    <property type="match status" value="1"/>
</dbReference>
<dbReference type="InterPro" id="IPR002346">
    <property type="entry name" value="Mopterin_DH_FAD-bd"/>
</dbReference>
<dbReference type="FunFam" id="3.30.43.10:FF:000001">
    <property type="entry name" value="Xanthine dehydrogenase/oxidase"/>
    <property type="match status" value="1"/>
</dbReference>
<dbReference type="Pfam" id="PF01799">
    <property type="entry name" value="Fer2_2"/>
    <property type="match status" value="1"/>
</dbReference>
<proteinExistence type="predicted"/>
<dbReference type="InterPro" id="IPR036884">
    <property type="entry name" value="2Fe-2S-bd_dom_sf"/>
</dbReference>
<dbReference type="InterPro" id="IPR036683">
    <property type="entry name" value="CO_DH_flav_C_dom_sf"/>
</dbReference>
<keyword evidence="1" id="KW-0285">Flavoprotein</keyword>
<name>A0A225VEZ3_9STRA</name>
<dbReference type="EMBL" id="NBNE01005233">
    <property type="protein sequence ID" value="OWZ03945.1"/>
    <property type="molecule type" value="Genomic_DNA"/>
</dbReference>
<keyword evidence="5" id="KW-1185">Reference proteome</keyword>
<feature type="domain" description="FAD-binding PCMH-type" evidence="3">
    <location>
        <begin position="181"/>
        <end position="381"/>
    </location>
</feature>
<dbReference type="GO" id="GO:0016491">
    <property type="term" value="F:oxidoreductase activity"/>
    <property type="evidence" value="ECO:0007669"/>
    <property type="project" value="InterPro"/>
</dbReference>
<evidence type="ECO:0000313" key="4">
    <source>
        <dbReference type="EMBL" id="OWZ03945.1"/>
    </source>
</evidence>
<dbReference type="PANTHER" id="PTHR45444">
    <property type="entry name" value="XANTHINE DEHYDROGENASE"/>
    <property type="match status" value="1"/>
</dbReference>
<dbReference type="SUPFAM" id="SSF56176">
    <property type="entry name" value="FAD-binding/transporter-associated domain-like"/>
    <property type="match status" value="1"/>
</dbReference>
<dbReference type="InterPro" id="IPR002888">
    <property type="entry name" value="2Fe-2S-bd"/>
</dbReference>
<evidence type="ECO:0000256" key="1">
    <source>
        <dbReference type="ARBA" id="ARBA00022630"/>
    </source>
</evidence>
<organism evidence="4 5">
    <name type="scientific">Phytophthora megakarya</name>
    <dbReference type="NCBI Taxonomy" id="4795"/>
    <lineage>
        <taxon>Eukaryota</taxon>
        <taxon>Sar</taxon>
        <taxon>Stramenopiles</taxon>
        <taxon>Oomycota</taxon>
        <taxon>Peronosporomycetes</taxon>
        <taxon>Peronosporales</taxon>
        <taxon>Peronosporaceae</taxon>
        <taxon>Phytophthora</taxon>
    </lineage>
</organism>
<dbReference type="Proteomes" id="UP000198211">
    <property type="component" value="Unassembled WGS sequence"/>
</dbReference>
<dbReference type="InterPro" id="IPR016166">
    <property type="entry name" value="FAD-bd_PCMH"/>
</dbReference>
<dbReference type="STRING" id="4795.A0A225VEZ3"/>
<dbReference type="InterPro" id="IPR016167">
    <property type="entry name" value="FAD-bd_PCMH_sub1"/>
</dbReference>
<dbReference type="Gene3D" id="3.30.43.10">
    <property type="entry name" value="Uridine Diphospho-n-acetylenolpyruvylglucosamine Reductase, domain 2"/>
    <property type="match status" value="1"/>
</dbReference>
<dbReference type="GO" id="GO:0071949">
    <property type="term" value="F:FAD binding"/>
    <property type="evidence" value="ECO:0007669"/>
    <property type="project" value="InterPro"/>
</dbReference>
<dbReference type="Pfam" id="PF03450">
    <property type="entry name" value="CO_deh_flav_C"/>
    <property type="match status" value="1"/>
</dbReference>